<dbReference type="AlphaFoldDB" id="A0A8I6SCN8"/>
<dbReference type="SUPFAM" id="SSF57850">
    <property type="entry name" value="RING/U-box"/>
    <property type="match status" value="1"/>
</dbReference>
<evidence type="ECO:0000256" key="11">
    <source>
        <dbReference type="SAM" id="Phobius"/>
    </source>
</evidence>
<feature type="transmembrane region" description="Helical" evidence="11">
    <location>
        <begin position="109"/>
        <end position="129"/>
    </location>
</feature>
<comment type="subcellular location">
    <subcellularLocation>
        <location evidence="1">Membrane</location>
        <topology evidence="1">Multi-pass membrane protein</topology>
    </subcellularLocation>
</comment>
<name>A0A8I6SCN8_CIMLE</name>
<dbReference type="InterPro" id="IPR011016">
    <property type="entry name" value="Znf_RING-CH"/>
</dbReference>
<keyword evidence="14" id="KW-1185">Reference proteome</keyword>
<feature type="region of interest" description="Disordered" evidence="10">
    <location>
        <begin position="1"/>
        <end position="27"/>
    </location>
</feature>
<keyword evidence="2" id="KW-0808">Transferase</keyword>
<dbReference type="RefSeq" id="XP_014261943.1">
    <property type="nucleotide sequence ID" value="XM_014406457.1"/>
</dbReference>
<evidence type="ECO:0000256" key="6">
    <source>
        <dbReference type="ARBA" id="ARBA00022786"/>
    </source>
</evidence>
<dbReference type="PROSITE" id="PS51292">
    <property type="entry name" value="ZF_RING_CH"/>
    <property type="match status" value="1"/>
</dbReference>
<evidence type="ECO:0000313" key="13">
    <source>
        <dbReference type="EnsemblMetazoa" id="XP_014261943.1"/>
    </source>
</evidence>
<keyword evidence="9 11" id="KW-0472">Membrane</keyword>
<keyword evidence="8 11" id="KW-1133">Transmembrane helix</keyword>
<evidence type="ECO:0000256" key="10">
    <source>
        <dbReference type="SAM" id="MobiDB-lite"/>
    </source>
</evidence>
<evidence type="ECO:0000256" key="9">
    <source>
        <dbReference type="ARBA" id="ARBA00023136"/>
    </source>
</evidence>
<protein>
    <recommendedName>
        <fullName evidence="12">RING-CH-type domain-containing protein</fullName>
    </recommendedName>
</protein>
<dbReference type="EnsemblMetazoa" id="XM_014406457.1">
    <property type="protein sequence ID" value="XP_014261943.1"/>
    <property type="gene ID" value="LOC106674027"/>
</dbReference>
<keyword evidence="3 11" id="KW-0812">Transmembrane</keyword>
<dbReference type="Proteomes" id="UP000494040">
    <property type="component" value="Unassembled WGS sequence"/>
</dbReference>
<dbReference type="CDD" id="cd16495">
    <property type="entry name" value="RING_CH-C4HC3_MARCH"/>
    <property type="match status" value="1"/>
</dbReference>
<dbReference type="SMART" id="SM00744">
    <property type="entry name" value="RINGv"/>
    <property type="match status" value="1"/>
</dbReference>
<feature type="transmembrane region" description="Helical" evidence="11">
    <location>
        <begin position="141"/>
        <end position="161"/>
    </location>
</feature>
<dbReference type="KEGG" id="clec:106674027"/>
<sequence>MQHDNETDMPQEDTDRRFNPNEEDIDSDPSADICRICYCGGGDEELMRPCKCSGSLAFVHPSCLDSWIENSGSPKCEICNANYPLTVNYKWWYIWNDIWVKFIVRQEPLFVFLSAMVNIMSSVMFRPVFLVNQLQQVWEDFLMLVLLMSFIVICAASGVLFRNMLRYAVWRWQLYYHQRLAEERRAVANDDIQCVRCTATSVITIKFRA</sequence>
<organism evidence="13 14">
    <name type="scientific">Cimex lectularius</name>
    <name type="common">Bed bug</name>
    <name type="synonym">Acanthia lectularia</name>
    <dbReference type="NCBI Taxonomy" id="79782"/>
    <lineage>
        <taxon>Eukaryota</taxon>
        <taxon>Metazoa</taxon>
        <taxon>Ecdysozoa</taxon>
        <taxon>Arthropoda</taxon>
        <taxon>Hexapoda</taxon>
        <taxon>Insecta</taxon>
        <taxon>Pterygota</taxon>
        <taxon>Neoptera</taxon>
        <taxon>Paraneoptera</taxon>
        <taxon>Hemiptera</taxon>
        <taxon>Heteroptera</taxon>
        <taxon>Panheteroptera</taxon>
        <taxon>Cimicomorpha</taxon>
        <taxon>Cimicidae</taxon>
        <taxon>Cimex</taxon>
    </lineage>
</organism>
<dbReference type="GO" id="GO:0008270">
    <property type="term" value="F:zinc ion binding"/>
    <property type="evidence" value="ECO:0007669"/>
    <property type="project" value="UniProtKB-KW"/>
</dbReference>
<evidence type="ECO:0000313" key="14">
    <source>
        <dbReference type="Proteomes" id="UP000494040"/>
    </source>
</evidence>
<dbReference type="GeneID" id="106674027"/>
<keyword evidence="5" id="KW-0863">Zinc-finger</keyword>
<evidence type="ECO:0000256" key="7">
    <source>
        <dbReference type="ARBA" id="ARBA00022833"/>
    </source>
</evidence>
<dbReference type="Gene3D" id="3.30.40.10">
    <property type="entry name" value="Zinc/RING finger domain, C3HC4 (zinc finger)"/>
    <property type="match status" value="1"/>
</dbReference>
<dbReference type="Pfam" id="PF12906">
    <property type="entry name" value="RINGv"/>
    <property type="match status" value="1"/>
</dbReference>
<evidence type="ECO:0000256" key="1">
    <source>
        <dbReference type="ARBA" id="ARBA00004141"/>
    </source>
</evidence>
<reference evidence="13" key="1">
    <citation type="submission" date="2022-01" db="UniProtKB">
        <authorList>
            <consortium name="EnsemblMetazoa"/>
        </authorList>
    </citation>
    <scope>IDENTIFICATION</scope>
</reference>
<dbReference type="PANTHER" id="PTHR46065:SF3">
    <property type="entry name" value="FI20425P1"/>
    <property type="match status" value="1"/>
</dbReference>
<evidence type="ECO:0000259" key="12">
    <source>
        <dbReference type="PROSITE" id="PS51292"/>
    </source>
</evidence>
<evidence type="ECO:0000256" key="8">
    <source>
        <dbReference type="ARBA" id="ARBA00022989"/>
    </source>
</evidence>
<dbReference type="PANTHER" id="PTHR46065">
    <property type="entry name" value="E3 UBIQUITIN-PROTEIN LIGASE MARCH 2/3 FAMILY MEMBER"/>
    <property type="match status" value="1"/>
</dbReference>
<evidence type="ECO:0000256" key="3">
    <source>
        <dbReference type="ARBA" id="ARBA00022692"/>
    </source>
</evidence>
<dbReference type="GO" id="GO:0016740">
    <property type="term" value="F:transferase activity"/>
    <property type="evidence" value="ECO:0007669"/>
    <property type="project" value="UniProtKB-KW"/>
</dbReference>
<keyword evidence="6" id="KW-0833">Ubl conjugation pathway</keyword>
<dbReference type="InterPro" id="IPR013083">
    <property type="entry name" value="Znf_RING/FYVE/PHD"/>
</dbReference>
<accession>A0A8I6SCN8</accession>
<dbReference type="GO" id="GO:0016020">
    <property type="term" value="C:membrane"/>
    <property type="evidence" value="ECO:0007669"/>
    <property type="project" value="UniProtKB-SubCell"/>
</dbReference>
<evidence type="ECO:0000256" key="5">
    <source>
        <dbReference type="ARBA" id="ARBA00022771"/>
    </source>
</evidence>
<feature type="domain" description="RING-CH-type" evidence="12">
    <location>
        <begin position="26"/>
        <end position="86"/>
    </location>
</feature>
<evidence type="ECO:0000256" key="4">
    <source>
        <dbReference type="ARBA" id="ARBA00022723"/>
    </source>
</evidence>
<proteinExistence type="predicted"/>
<keyword evidence="4" id="KW-0479">Metal-binding</keyword>
<evidence type="ECO:0000256" key="2">
    <source>
        <dbReference type="ARBA" id="ARBA00022679"/>
    </source>
</evidence>
<keyword evidence="7" id="KW-0862">Zinc</keyword>
<dbReference type="OrthoDB" id="6626986at2759"/>